<feature type="compositionally biased region" description="Pro residues" evidence="1">
    <location>
        <begin position="146"/>
        <end position="159"/>
    </location>
</feature>
<comment type="caution">
    <text evidence="2">The sequence shown here is derived from an EMBL/GenBank/DDBJ whole genome shotgun (WGS) entry which is preliminary data.</text>
</comment>
<keyword evidence="3" id="KW-1185">Reference proteome</keyword>
<feature type="region of interest" description="Disordered" evidence="1">
    <location>
        <begin position="468"/>
        <end position="494"/>
    </location>
</feature>
<dbReference type="Pfam" id="PF11998">
    <property type="entry name" value="DUF3493"/>
    <property type="match status" value="1"/>
</dbReference>
<dbReference type="OrthoDB" id="5130at2759"/>
<protein>
    <submittedName>
        <fullName evidence="2">Uncharacterized protein</fullName>
    </submittedName>
</protein>
<evidence type="ECO:0000256" key="1">
    <source>
        <dbReference type="SAM" id="MobiDB-lite"/>
    </source>
</evidence>
<dbReference type="Proteomes" id="UP000019335">
    <property type="component" value="Chromosome 2"/>
</dbReference>
<sequence>MLRKGGFMGSTPIGSPKCLDPHAPQPAAWWIILVGLEAAHAMNQCHDHHTEYGGSIDRWCLPPLSFILTYLLYPRSVVLRFLIGSVKMKVSSMHRFCRRLPALLLLAVSCSAFLFPIPSRIPTSSAQVLHATKKSKQTFSELGNTVPPPPPPTSTPPPFATSTDETSFEEEEMEAEEENAAVTGLSPTMYDKLRSEATTPFRSLRLFIYGGIGVGASLGGYTAVTQLVQSLQHRPDALPLSQSILNVGVDFGVAAAAAGAWVFENRLKQVTDKEMQALRAKEPFRLTFDMKKARERALSGLPVTFKVGLNETRSASVKDLREKGGQHLIVLAAPKGELADALFGARVGKTLFAKNNVMIAPFVIQGGNDKTGEEAIGVKGFGGMSDKATGMKEAMIDSEAYVAKPADSASWATYIDEELEDAVRQGNEKARNTGIGIVMRKDGSIIRRGVGQPDWKEVVAELTGAKGTSEFGDAYVPPIGAGGGKGGKKKRKKG</sequence>
<organism evidence="2 3">
    <name type="scientific">Nannochloropsis gaditana</name>
    <dbReference type="NCBI Taxonomy" id="72520"/>
    <lineage>
        <taxon>Eukaryota</taxon>
        <taxon>Sar</taxon>
        <taxon>Stramenopiles</taxon>
        <taxon>Ochrophyta</taxon>
        <taxon>Eustigmatophyceae</taxon>
        <taxon>Eustigmatales</taxon>
        <taxon>Monodopsidaceae</taxon>
        <taxon>Nannochloropsis</taxon>
    </lineage>
</organism>
<proteinExistence type="predicted"/>
<evidence type="ECO:0000313" key="3">
    <source>
        <dbReference type="Proteomes" id="UP000019335"/>
    </source>
</evidence>
<dbReference type="EMBL" id="AZIL01000086">
    <property type="protein sequence ID" value="EWM30002.1"/>
    <property type="molecule type" value="Genomic_DNA"/>
</dbReference>
<dbReference type="PANTHER" id="PTHR35498">
    <property type="entry name" value="PROTEIN LOW PSII ACCUMULATION 1, CHLOROPLASTIC"/>
    <property type="match status" value="1"/>
</dbReference>
<dbReference type="InterPro" id="IPR021883">
    <property type="entry name" value="LPA1-like"/>
</dbReference>
<feature type="region of interest" description="Disordered" evidence="1">
    <location>
        <begin position="139"/>
        <end position="169"/>
    </location>
</feature>
<accession>W7TV54</accession>
<name>W7TV54_9STRA</name>
<evidence type="ECO:0000313" key="2">
    <source>
        <dbReference type="EMBL" id="EWM30002.1"/>
    </source>
</evidence>
<dbReference type="PANTHER" id="PTHR35498:SF1">
    <property type="entry name" value="LOW PSII ACCUMULATION-LIKE PROTEIN"/>
    <property type="match status" value="1"/>
</dbReference>
<dbReference type="AlphaFoldDB" id="W7TV54"/>
<reference evidence="2 3" key="1">
    <citation type="journal article" date="2014" name="Mol. Plant">
        <title>Chromosome Scale Genome Assembly and Transcriptome Profiling of Nannochloropsis gaditana in Nitrogen Depletion.</title>
        <authorList>
            <person name="Corteggiani Carpinelli E."/>
            <person name="Telatin A."/>
            <person name="Vitulo N."/>
            <person name="Forcato C."/>
            <person name="D'Angelo M."/>
            <person name="Schiavon R."/>
            <person name="Vezzi A."/>
            <person name="Giacometti G.M."/>
            <person name="Morosinotto T."/>
            <person name="Valle G."/>
        </authorList>
    </citation>
    <scope>NUCLEOTIDE SEQUENCE [LARGE SCALE GENOMIC DNA]</scope>
    <source>
        <strain evidence="2 3">B-31</strain>
    </source>
</reference>
<gene>
    <name evidence="2" type="ORF">Naga_100425g2</name>
</gene>